<dbReference type="GO" id="GO:0005737">
    <property type="term" value="C:cytoplasm"/>
    <property type="evidence" value="ECO:0007669"/>
    <property type="project" value="TreeGrafter"/>
</dbReference>
<dbReference type="InterPro" id="IPR036291">
    <property type="entry name" value="NAD(P)-bd_dom_sf"/>
</dbReference>
<proteinExistence type="predicted"/>
<organism evidence="2 3">
    <name type="scientific">Undibacterium parvum</name>
    <dbReference type="NCBI Taxonomy" id="401471"/>
    <lineage>
        <taxon>Bacteria</taxon>
        <taxon>Pseudomonadati</taxon>
        <taxon>Pseudomonadota</taxon>
        <taxon>Betaproteobacteria</taxon>
        <taxon>Burkholderiales</taxon>
        <taxon>Oxalobacteraceae</taxon>
        <taxon>Undibacterium</taxon>
    </lineage>
</organism>
<dbReference type="Gene3D" id="3.40.50.720">
    <property type="entry name" value="NAD(P)-binding Rossmann-like Domain"/>
    <property type="match status" value="1"/>
</dbReference>
<reference evidence="2 3" key="1">
    <citation type="journal article" date="2011" name="Int. J. Syst. Evol. Microbiol.">
        <title>Description of Undibacterium oligocarboniphilum sp. nov., isolated from purified water, and Undibacterium pigrum strain CCUG 49012 as the type strain of Undibacterium parvum sp. nov., and emended descriptions of the genus Undibacterium and the species Undibacterium pigrum.</title>
        <authorList>
            <person name="Eder W."/>
            <person name="Wanner G."/>
            <person name="Ludwig W."/>
            <person name="Busse H.J."/>
            <person name="Ziemke-Kageler F."/>
            <person name="Lang E."/>
        </authorList>
    </citation>
    <scope>NUCLEOTIDE SEQUENCE [LARGE SCALE GENOMIC DNA]</scope>
    <source>
        <strain evidence="2 3">DSM 23061</strain>
    </source>
</reference>
<dbReference type="PANTHER" id="PTHR48079:SF6">
    <property type="entry name" value="NAD(P)-BINDING DOMAIN-CONTAINING PROTEIN-RELATED"/>
    <property type="match status" value="1"/>
</dbReference>
<dbReference type="RefSeq" id="WP_126126691.1">
    <property type="nucleotide sequence ID" value="NZ_CP034464.1"/>
</dbReference>
<dbReference type="GO" id="GO:0004029">
    <property type="term" value="F:aldehyde dehydrogenase (NAD+) activity"/>
    <property type="evidence" value="ECO:0007669"/>
    <property type="project" value="TreeGrafter"/>
</dbReference>
<dbReference type="KEGG" id="upv:EJN92_04345"/>
<feature type="domain" description="NAD(P)-binding" evidence="1">
    <location>
        <begin position="22"/>
        <end position="107"/>
    </location>
</feature>
<dbReference type="Proteomes" id="UP000275663">
    <property type="component" value="Chromosome"/>
</dbReference>
<name>A0A3Q9BP56_9BURK</name>
<evidence type="ECO:0000313" key="3">
    <source>
        <dbReference type="Proteomes" id="UP000275663"/>
    </source>
</evidence>
<gene>
    <name evidence="2" type="ORF">EJN92_04345</name>
</gene>
<evidence type="ECO:0000259" key="1">
    <source>
        <dbReference type="Pfam" id="PF13460"/>
    </source>
</evidence>
<dbReference type="InterPro" id="IPR051783">
    <property type="entry name" value="NAD(P)-dependent_oxidoreduct"/>
</dbReference>
<protein>
    <submittedName>
        <fullName evidence="2">NAD-dependent epimerase/dehydratase family protein</fullName>
    </submittedName>
</protein>
<accession>A0A3Q9BP56</accession>
<dbReference type="AlphaFoldDB" id="A0A3Q9BP56"/>
<dbReference type="Pfam" id="PF13460">
    <property type="entry name" value="NAD_binding_10"/>
    <property type="match status" value="1"/>
</dbReference>
<dbReference type="PANTHER" id="PTHR48079">
    <property type="entry name" value="PROTEIN YEEZ"/>
    <property type="match status" value="1"/>
</dbReference>
<dbReference type="SUPFAM" id="SSF51735">
    <property type="entry name" value="NAD(P)-binding Rossmann-fold domains"/>
    <property type="match status" value="1"/>
</dbReference>
<evidence type="ECO:0000313" key="2">
    <source>
        <dbReference type="EMBL" id="AZP11303.1"/>
    </source>
</evidence>
<dbReference type="InterPro" id="IPR016040">
    <property type="entry name" value="NAD(P)-bd_dom"/>
</dbReference>
<dbReference type="OrthoDB" id="112777at2"/>
<keyword evidence="3" id="KW-1185">Reference proteome</keyword>
<dbReference type="EMBL" id="CP034464">
    <property type="protein sequence ID" value="AZP11303.1"/>
    <property type="molecule type" value="Genomic_DNA"/>
</dbReference>
<sequence>MTANTLSTDEVKHAKPSVLVLGAKGNLGRAAVQAFAAAGWRVIAAARSTMDFPVMENLEHLLCDALDTSKLIAAVGQVDVVVHALNPDYARWDTLLAPSTAAAIRIAQGTGGLLMVPGNVYNFGSELPALLSEETAFAAHDGKGLLRIQMERSIAAASVQGLRSVVIRAGDFLGGNRSWLDLAITKSLHKNVVTRMGPEDLPHAWAYLPDLAEVFVRVAERRSSLSGYQVFHYPGLSASAKEMHQALESITGRKLRAKALPWWLFKLIALVSPLLRSVVQMRYLWQRPHQLVSTRLENFIGPLPATSLQQALAASIR</sequence>